<dbReference type="AlphaFoldDB" id="A0A133VPY2"/>
<feature type="compositionally biased region" description="Basic and acidic residues" evidence="1">
    <location>
        <begin position="161"/>
        <end position="173"/>
    </location>
</feature>
<dbReference type="Proteomes" id="UP000070175">
    <property type="component" value="Unassembled WGS sequence"/>
</dbReference>
<protein>
    <submittedName>
        <fullName evidence="2">Uncharacterized protein</fullName>
    </submittedName>
</protein>
<evidence type="ECO:0000313" key="2">
    <source>
        <dbReference type="EMBL" id="KXB08502.1"/>
    </source>
</evidence>
<reference evidence="2 3" key="1">
    <citation type="journal article" date="2016" name="Sci. Rep.">
        <title>Metabolic traits of an uncultured archaeal lineage -MSBL1- from brine pools of the Red Sea.</title>
        <authorList>
            <person name="Mwirichia R."/>
            <person name="Alam I."/>
            <person name="Rashid M."/>
            <person name="Vinu M."/>
            <person name="Ba-Alawi W."/>
            <person name="Anthony Kamau A."/>
            <person name="Kamanda Ngugi D."/>
            <person name="Goker M."/>
            <person name="Klenk H.P."/>
            <person name="Bajic V."/>
            <person name="Stingl U."/>
        </authorList>
    </citation>
    <scope>NUCLEOTIDE SEQUENCE [LARGE SCALE GENOMIC DNA]</scope>
    <source>
        <strain evidence="2">SCGC-AAA382N08</strain>
    </source>
</reference>
<sequence>MSVRNIRRKLRQIENMENTEETPSPLQGLRQDEKSLRMFVTRTSKYISTGDKEAIAGILDGMIDKVNRVIDEHDLHPREYLTAISDFQSYVMSVTSVPKTSEIDKRFRNLLRALRKLERTVEKEEIDEERWTEERPKEDREKATLTLQKAGEEEEFEIQEATEKQIKDSLEMV</sequence>
<feature type="compositionally biased region" description="Basic and acidic residues" evidence="1">
    <location>
        <begin position="132"/>
        <end position="143"/>
    </location>
</feature>
<accession>A0A133VPY2</accession>
<keyword evidence="3" id="KW-1185">Reference proteome</keyword>
<feature type="region of interest" description="Disordered" evidence="1">
    <location>
        <begin position="125"/>
        <end position="173"/>
    </location>
</feature>
<comment type="caution">
    <text evidence="2">The sequence shown here is derived from an EMBL/GenBank/DDBJ whole genome shotgun (WGS) entry which is preliminary data.</text>
</comment>
<dbReference type="EMBL" id="LHYJ01000012">
    <property type="protein sequence ID" value="KXB08502.1"/>
    <property type="molecule type" value="Genomic_DNA"/>
</dbReference>
<gene>
    <name evidence="2" type="ORF">AKJ56_01105</name>
</gene>
<proteinExistence type="predicted"/>
<name>A0A133VPY2_9EURY</name>
<evidence type="ECO:0000256" key="1">
    <source>
        <dbReference type="SAM" id="MobiDB-lite"/>
    </source>
</evidence>
<evidence type="ECO:0000313" key="3">
    <source>
        <dbReference type="Proteomes" id="UP000070175"/>
    </source>
</evidence>
<organism evidence="2 3">
    <name type="scientific">candidate division MSBL1 archaeon SCGC-AAA382N08</name>
    <dbReference type="NCBI Taxonomy" id="1698285"/>
    <lineage>
        <taxon>Archaea</taxon>
        <taxon>Methanobacteriati</taxon>
        <taxon>Methanobacteriota</taxon>
        <taxon>candidate division MSBL1</taxon>
    </lineage>
</organism>